<keyword evidence="10" id="KW-0460">Magnesium</keyword>
<feature type="region of interest" description="Disordered" evidence="17">
    <location>
        <begin position="237"/>
        <end position="263"/>
    </location>
</feature>
<keyword evidence="5" id="KW-0479">Metal-binding</keyword>
<accession>A0A8T0DX86</accession>
<keyword evidence="13" id="KW-0239">DNA-directed DNA polymerase</keyword>
<dbReference type="Pfam" id="PF22936">
    <property type="entry name" value="Pol_BBD"/>
    <property type="match status" value="1"/>
</dbReference>
<dbReference type="GO" id="GO:0006310">
    <property type="term" value="P:DNA recombination"/>
    <property type="evidence" value="ECO:0007669"/>
    <property type="project" value="UniProtKB-KW"/>
</dbReference>
<evidence type="ECO:0000256" key="9">
    <source>
        <dbReference type="ARBA" id="ARBA00022840"/>
    </source>
</evidence>
<dbReference type="Gene3D" id="3.30.420.10">
    <property type="entry name" value="Ribonuclease H-like superfamily/Ribonuclease H"/>
    <property type="match status" value="1"/>
</dbReference>
<sequence length="752" mass="85967">MDKVNVPELNGTNYFIWALKIQAALSLKRLDSVISAVKPDNLSEKDAAEWNQKNSDAVAYIKLSLSDEQALQFAAEENAKILWDKIKSTFTGQAEDRKIDAGNELKNLQMKNNESANDYVARARGIATKCHSLGLDVTPRELVYYTVRGLKGKFSKVREILKTQRDKSMDEILEILREEENTCYSPTSTRAEGISSEVFYSRKNKSSGVRLCYICRRPNHIAKDCFYRNKNASRSAPCNENIKGRNAQHRANQSTKRRSVSDVFTTSHQEESLSDKIWLLDSGASCHMAKDSMWFEKIIPETRDIYLAGKDSKILCEGIGTVKTKTSVIFLNNPLVIMRFGITDCHLNPKYMLKMKDYIDINDINDFRCETCDISKITRKTPPNIDVNQSSEILELIHADLCGPIKPESFGGAKYFMILVDDFSGMYFTYFLKNKNEVFNIFSQFKTKYENLTDKRIKKLRTDNGLEFVNEQLDTYLANSGIFHEKTIPYNSESNGTAERANRILLERARSLLYESELPLKFWAEAINCSTQVSNVTLRKGKEKIPLEIWTGRKPKLNYLKKFGCVAYFHVPKVMRNKFEVPGKRGIMLGYARERKGYRIYDIKSRKIIEERSVKFNESLKGSTYLGKTKAETWDINSLLETSPAACEINQKTKNEISSLEIPDESAEDENSDSSILYHSRTSRQTDAAIGDENETPDVESISNNIVNQIPVRRSESLKSKQMSANVVNNIPNTYLEAKNSADWKNWNYDEK</sequence>
<keyword evidence="16" id="KW-0863">Zinc-finger</keyword>
<keyword evidence="3" id="KW-0645">Protease</keyword>
<feature type="domain" description="CCHC-type" evidence="18">
    <location>
        <begin position="212"/>
        <end position="225"/>
    </location>
</feature>
<dbReference type="InterPro" id="IPR036397">
    <property type="entry name" value="RNaseH_sf"/>
</dbReference>
<dbReference type="GO" id="GO:0015074">
    <property type="term" value="P:DNA integration"/>
    <property type="evidence" value="ECO:0007669"/>
    <property type="project" value="UniProtKB-KW"/>
</dbReference>
<proteinExistence type="predicted"/>
<dbReference type="Pfam" id="PF00098">
    <property type="entry name" value="zf-CCHC"/>
    <property type="match status" value="1"/>
</dbReference>
<feature type="domain" description="Integrase catalytic" evidence="19">
    <location>
        <begin position="379"/>
        <end position="554"/>
    </location>
</feature>
<dbReference type="InterPro" id="IPR001878">
    <property type="entry name" value="Znf_CCHC"/>
</dbReference>
<evidence type="ECO:0000256" key="2">
    <source>
        <dbReference type="ARBA" id="ARBA00022612"/>
    </source>
</evidence>
<keyword evidence="11" id="KW-0229">DNA integration</keyword>
<dbReference type="GO" id="GO:0008233">
    <property type="term" value="F:peptidase activity"/>
    <property type="evidence" value="ECO:0007669"/>
    <property type="project" value="UniProtKB-KW"/>
</dbReference>
<dbReference type="GO" id="GO:0008270">
    <property type="term" value="F:zinc ion binding"/>
    <property type="evidence" value="ECO:0007669"/>
    <property type="project" value="UniProtKB-KW"/>
</dbReference>
<dbReference type="GO" id="GO:0006508">
    <property type="term" value="P:proteolysis"/>
    <property type="evidence" value="ECO:0007669"/>
    <property type="project" value="UniProtKB-KW"/>
</dbReference>
<evidence type="ECO:0000256" key="5">
    <source>
        <dbReference type="ARBA" id="ARBA00022723"/>
    </source>
</evidence>
<evidence type="ECO:0000256" key="4">
    <source>
        <dbReference type="ARBA" id="ARBA00022722"/>
    </source>
</evidence>
<protein>
    <submittedName>
        <fullName evidence="20">Retrovirus-related Pol polyprotein like</fullName>
    </submittedName>
</protein>
<dbReference type="SUPFAM" id="SSF53098">
    <property type="entry name" value="Ribonuclease H-like"/>
    <property type="match status" value="1"/>
</dbReference>
<evidence type="ECO:0000259" key="19">
    <source>
        <dbReference type="PROSITE" id="PS50994"/>
    </source>
</evidence>
<dbReference type="InterPro" id="IPR054722">
    <property type="entry name" value="PolX-like_BBD"/>
</dbReference>
<dbReference type="Proteomes" id="UP000807504">
    <property type="component" value="Unassembled WGS sequence"/>
</dbReference>
<evidence type="ECO:0000256" key="17">
    <source>
        <dbReference type="SAM" id="MobiDB-lite"/>
    </source>
</evidence>
<gene>
    <name evidence="20" type="ORF">HNY73_021333</name>
</gene>
<evidence type="ECO:0000256" key="3">
    <source>
        <dbReference type="ARBA" id="ARBA00022670"/>
    </source>
</evidence>
<reference evidence="20" key="2">
    <citation type="submission" date="2020-06" db="EMBL/GenBank/DDBJ databases">
        <authorList>
            <person name="Sheffer M."/>
        </authorList>
    </citation>
    <scope>NUCLEOTIDE SEQUENCE</scope>
</reference>
<dbReference type="Pfam" id="PF00665">
    <property type="entry name" value="rve"/>
    <property type="match status" value="1"/>
</dbReference>
<dbReference type="AlphaFoldDB" id="A0A8T0DX86"/>
<organism evidence="20 21">
    <name type="scientific">Argiope bruennichi</name>
    <name type="common">Wasp spider</name>
    <name type="synonym">Aranea bruennichi</name>
    <dbReference type="NCBI Taxonomy" id="94029"/>
    <lineage>
        <taxon>Eukaryota</taxon>
        <taxon>Metazoa</taxon>
        <taxon>Ecdysozoa</taxon>
        <taxon>Arthropoda</taxon>
        <taxon>Chelicerata</taxon>
        <taxon>Arachnida</taxon>
        <taxon>Araneae</taxon>
        <taxon>Araneomorphae</taxon>
        <taxon>Entelegynae</taxon>
        <taxon>Araneoidea</taxon>
        <taxon>Araneidae</taxon>
        <taxon>Argiope</taxon>
    </lineage>
</organism>
<feature type="compositionally biased region" description="Acidic residues" evidence="17">
    <location>
        <begin position="662"/>
        <end position="672"/>
    </location>
</feature>
<dbReference type="GO" id="GO:0003964">
    <property type="term" value="F:RNA-directed DNA polymerase activity"/>
    <property type="evidence" value="ECO:0007669"/>
    <property type="project" value="UniProtKB-KW"/>
</dbReference>
<keyword evidence="21" id="KW-1185">Reference proteome</keyword>
<keyword evidence="16" id="KW-0862">Zinc</keyword>
<keyword evidence="13" id="KW-0548">Nucleotidyltransferase</keyword>
<keyword evidence="14" id="KW-0917">Virion maturation</keyword>
<evidence type="ECO:0000313" key="20">
    <source>
        <dbReference type="EMBL" id="KAF8763118.1"/>
    </source>
</evidence>
<dbReference type="PANTHER" id="PTHR42648">
    <property type="entry name" value="TRANSPOSASE, PUTATIVE-RELATED"/>
    <property type="match status" value="1"/>
</dbReference>
<dbReference type="PROSITE" id="PS50158">
    <property type="entry name" value="ZF_CCHC"/>
    <property type="match status" value="1"/>
</dbReference>
<evidence type="ECO:0000259" key="18">
    <source>
        <dbReference type="PROSITE" id="PS50158"/>
    </source>
</evidence>
<dbReference type="Pfam" id="PF14223">
    <property type="entry name" value="Retrotran_gag_2"/>
    <property type="match status" value="1"/>
</dbReference>
<comment type="function">
    <text evidence="1">The aspartyl protease (PR) mediates the proteolytic cleavages of the Gag and Gag-Pol polyproteins after assembly of the VLP.</text>
</comment>
<dbReference type="InterPro" id="IPR012337">
    <property type="entry name" value="RNaseH-like_sf"/>
</dbReference>
<dbReference type="InterPro" id="IPR001584">
    <property type="entry name" value="Integrase_cat-core"/>
</dbReference>
<evidence type="ECO:0000256" key="15">
    <source>
        <dbReference type="ARBA" id="ARBA00023172"/>
    </source>
</evidence>
<keyword evidence="9" id="KW-0067">ATP-binding</keyword>
<dbReference type="GO" id="GO:0005524">
    <property type="term" value="F:ATP binding"/>
    <property type="evidence" value="ECO:0007669"/>
    <property type="project" value="UniProtKB-KW"/>
</dbReference>
<keyword evidence="12" id="KW-0695">RNA-directed DNA polymerase</keyword>
<evidence type="ECO:0000256" key="12">
    <source>
        <dbReference type="ARBA" id="ARBA00022918"/>
    </source>
</evidence>
<keyword evidence="7" id="KW-0255">Endonuclease</keyword>
<dbReference type="Pfam" id="PF25597">
    <property type="entry name" value="SH3_retrovirus"/>
    <property type="match status" value="1"/>
</dbReference>
<dbReference type="InterPro" id="IPR057670">
    <property type="entry name" value="SH3_retrovirus"/>
</dbReference>
<evidence type="ECO:0000256" key="1">
    <source>
        <dbReference type="ARBA" id="ARBA00002180"/>
    </source>
</evidence>
<name>A0A8T0DX86_ARGBR</name>
<evidence type="ECO:0000256" key="10">
    <source>
        <dbReference type="ARBA" id="ARBA00022842"/>
    </source>
</evidence>
<evidence type="ECO:0000256" key="7">
    <source>
        <dbReference type="ARBA" id="ARBA00022759"/>
    </source>
</evidence>
<dbReference type="EMBL" id="JABXBU010002231">
    <property type="protein sequence ID" value="KAF8763118.1"/>
    <property type="molecule type" value="Genomic_DNA"/>
</dbReference>
<evidence type="ECO:0000256" key="8">
    <source>
        <dbReference type="ARBA" id="ARBA00022801"/>
    </source>
</evidence>
<keyword evidence="15" id="KW-0233">DNA recombination</keyword>
<keyword evidence="6" id="KW-0547">Nucleotide-binding</keyword>
<comment type="caution">
    <text evidence="20">The sequence shown here is derived from an EMBL/GenBank/DDBJ whole genome shotgun (WGS) entry which is preliminary data.</text>
</comment>
<dbReference type="InterPro" id="IPR039537">
    <property type="entry name" value="Retrotran_Ty1/copia-like"/>
</dbReference>
<evidence type="ECO:0000313" key="21">
    <source>
        <dbReference type="Proteomes" id="UP000807504"/>
    </source>
</evidence>
<evidence type="ECO:0000256" key="14">
    <source>
        <dbReference type="ARBA" id="ARBA00023113"/>
    </source>
</evidence>
<feature type="region of interest" description="Disordered" evidence="17">
    <location>
        <begin position="659"/>
        <end position="699"/>
    </location>
</feature>
<dbReference type="GO" id="GO:0004519">
    <property type="term" value="F:endonuclease activity"/>
    <property type="evidence" value="ECO:0007669"/>
    <property type="project" value="UniProtKB-KW"/>
</dbReference>
<evidence type="ECO:0000256" key="13">
    <source>
        <dbReference type="ARBA" id="ARBA00022932"/>
    </source>
</evidence>
<keyword evidence="2" id="KW-1188">Viral release from host cell</keyword>
<dbReference type="PANTHER" id="PTHR42648:SF11">
    <property type="entry name" value="TRANSPOSON TY4-P GAG-POL POLYPROTEIN"/>
    <property type="match status" value="1"/>
</dbReference>
<keyword evidence="8" id="KW-0378">Hydrolase</keyword>
<dbReference type="PROSITE" id="PS50994">
    <property type="entry name" value="INTEGRASE"/>
    <property type="match status" value="1"/>
</dbReference>
<dbReference type="GO" id="GO:0003676">
    <property type="term" value="F:nucleic acid binding"/>
    <property type="evidence" value="ECO:0007669"/>
    <property type="project" value="InterPro"/>
</dbReference>
<evidence type="ECO:0000256" key="6">
    <source>
        <dbReference type="ARBA" id="ARBA00022741"/>
    </source>
</evidence>
<evidence type="ECO:0000256" key="16">
    <source>
        <dbReference type="PROSITE-ProRule" id="PRU00047"/>
    </source>
</evidence>
<keyword evidence="13" id="KW-0808">Transferase</keyword>
<evidence type="ECO:0000256" key="11">
    <source>
        <dbReference type="ARBA" id="ARBA00022908"/>
    </source>
</evidence>
<keyword evidence="4" id="KW-0540">Nuclease</keyword>
<dbReference type="GO" id="GO:0003887">
    <property type="term" value="F:DNA-directed DNA polymerase activity"/>
    <property type="evidence" value="ECO:0007669"/>
    <property type="project" value="UniProtKB-KW"/>
</dbReference>
<reference evidence="20" key="1">
    <citation type="journal article" date="2020" name="bioRxiv">
        <title>Chromosome-level reference genome of the European wasp spider Argiope bruennichi: a resource for studies on range expansion and evolutionary adaptation.</title>
        <authorList>
            <person name="Sheffer M.M."/>
            <person name="Hoppe A."/>
            <person name="Krehenwinkel H."/>
            <person name="Uhl G."/>
            <person name="Kuss A.W."/>
            <person name="Jensen L."/>
            <person name="Jensen C."/>
            <person name="Gillespie R.G."/>
            <person name="Hoff K.J."/>
            <person name="Prost S."/>
        </authorList>
    </citation>
    <scope>NUCLEOTIDE SEQUENCE</scope>
</reference>